<keyword evidence="2" id="KW-1185">Reference proteome</keyword>
<evidence type="ECO:0000313" key="2">
    <source>
        <dbReference type="Proteomes" id="UP001152562"/>
    </source>
</evidence>
<comment type="caution">
    <text evidence="1">The sequence shown here is derived from an EMBL/GenBank/DDBJ whole genome shotgun (WGS) entry which is preliminary data.</text>
</comment>
<name>A0A9P0SLX1_PIEBR</name>
<dbReference type="Proteomes" id="UP001152562">
    <property type="component" value="Unassembled WGS sequence"/>
</dbReference>
<gene>
    <name evidence="1" type="ORF">PIBRA_LOCUS694</name>
</gene>
<protein>
    <submittedName>
        <fullName evidence="1">Uncharacterized protein</fullName>
    </submittedName>
</protein>
<reference evidence="1" key="1">
    <citation type="submission" date="2022-05" db="EMBL/GenBank/DDBJ databases">
        <authorList>
            <person name="Okamura Y."/>
        </authorList>
    </citation>
    <scope>NUCLEOTIDE SEQUENCE</scope>
</reference>
<accession>A0A9P0SLX1</accession>
<dbReference type="AlphaFoldDB" id="A0A9P0SLX1"/>
<sequence>MNPYWEGEKAFEQYYKTLQGVCSVLDEKTHCVITMNQLRHGFEELKYNDHVLLTQHPGTHSKRRRRDLINGVRYAAHCLFGVLDESFAEK</sequence>
<organism evidence="1 2">
    <name type="scientific">Pieris brassicae</name>
    <name type="common">White butterfly</name>
    <name type="synonym">Large white butterfly</name>
    <dbReference type="NCBI Taxonomy" id="7116"/>
    <lineage>
        <taxon>Eukaryota</taxon>
        <taxon>Metazoa</taxon>
        <taxon>Ecdysozoa</taxon>
        <taxon>Arthropoda</taxon>
        <taxon>Hexapoda</taxon>
        <taxon>Insecta</taxon>
        <taxon>Pterygota</taxon>
        <taxon>Neoptera</taxon>
        <taxon>Endopterygota</taxon>
        <taxon>Lepidoptera</taxon>
        <taxon>Glossata</taxon>
        <taxon>Ditrysia</taxon>
        <taxon>Papilionoidea</taxon>
        <taxon>Pieridae</taxon>
        <taxon>Pierinae</taxon>
        <taxon>Pieris</taxon>
    </lineage>
</organism>
<proteinExistence type="predicted"/>
<evidence type="ECO:0000313" key="1">
    <source>
        <dbReference type="EMBL" id="CAH3883550.1"/>
    </source>
</evidence>
<dbReference type="EMBL" id="CALOZG010000001">
    <property type="protein sequence ID" value="CAH3883550.1"/>
    <property type="molecule type" value="Genomic_DNA"/>
</dbReference>